<dbReference type="SMART" id="SM00308">
    <property type="entry name" value="LH2"/>
    <property type="match status" value="1"/>
</dbReference>
<evidence type="ECO:0000259" key="2">
    <source>
        <dbReference type="PROSITE" id="PS50095"/>
    </source>
</evidence>
<dbReference type="PANTHER" id="PTHR45901">
    <property type="entry name" value="PROTEIN CBG12474"/>
    <property type="match status" value="1"/>
</dbReference>
<evidence type="ECO:0000313" key="4">
    <source>
        <dbReference type="Proteomes" id="UP000314294"/>
    </source>
</evidence>
<gene>
    <name evidence="3" type="primary">LOXHD1_0</name>
    <name evidence="3" type="ORF">EYF80_059974</name>
</gene>
<feature type="domain" description="PLAT" evidence="2">
    <location>
        <begin position="319"/>
        <end position="363"/>
    </location>
</feature>
<dbReference type="InterPro" id="IPR036392">
    <property type="entry name" value="PLAT/LH2_dom_sf"/>
</dbReference>
<dbReference type="InterPro" id="IPR001024">
    <property type="entry name" value="PLAT/LH2_dom"/>
</dbReference>
<dbReference type="InterPro" id="IPR052970">
    <property type="entry name" value="Inner_ear_hair_cell_LOXHD"/>
</dbReference>
<evidence type="ECO:0000256" key="1">
    <source>
        <dbReference type="PROSITE-ProRule" id="PRU00152"/>
    </source>
</evidence>
<dbReference type="Gene3D" id="2.40.180.10">
    <property type="entry name" value="Catalase core domain"/>
    <property type="match status" value="1"/>
</dbReference>
<dbReference type="PROSITE" id="PS50095">
    <property type="entry name" value="PLAT"/>
    <property type="match status" value="2"/>
</dbReference>
<dbReference type="Proteomes" id="UP000314294">
    <property type="component" value="Unassembled WGS sequence"/>
</dbReference>
<organism evidence="3 4">
    <name type="scientific">Liparis tanakae</name>
    <name type="common">Tanaka's snailfish</name>
    <dbReference type="NCBI Taxonomy" id="230148"/>
    <lineage>
        <taxon>Eukaryota</taxon>
        <taxon>Metazoa</taxon>
        <taxon>Chordata</taxon>
        <taxon>Craniata</taxon>
        <taxon>Vertebrata</taxon>
        <taxon>Euteleostomi</taxon>
        <taxon>Actinopterygii</taxon>
        <taxon>Neopterygii</taxon>
        <taxon>Teleostei</taxon>
        <taxon>Neoteleostei</taxon>
        <taxon>Acanthomorphata</taxon>
        <taxon>Eupercaria</taxon>
        <taxon>Perciformes</taxon>
        <taxon>Cottioidei</taxon>
        <taxon>Cottales</taxon>
        <taxon>Liparidae</taxon>
        <taxon>Liparis</taxon>
    </lineage>
</organism>
<dbReference type="OrthoDB" id="5322100at2759"/>
<sequence>MSRAECSDETKHVSYADVCSGKVTAARRSGTIASPVRSRPGLAACEHLLDVTLHRALCVQHHKQMCCLYGSPGPCIERDTRVRRADCQHNPSSFIRSLLQLFVSDFLRQMEPWVHLAVTSKHYFLNSFDPRSFLLLRRAADQHDSVARSLSRLQRAALLSASGCYWKLRCSPAPPRRNNEPGRQTHGHTQHRIGGAVVSSGSWLGAGTDANVWIIVFGENGDTGTLALKECSKSNKFERKQLDTFCFSEILSMGELSKIRVWHDNSGWHLEYIDVKDEILDKTFRFPCDRWLAKNDDDGQIMRELACANNDFLDLNEKTKYDICITTGDTETKENAWIVLEGRKGRSKEFVMENSSKKKRFLR</sequence>
<comment type="caution">
    <text evidence="1">Lacks conserved residue(s) required for the propagation of feature annotation.</text>
</comment>
<dbReference type="Pfam" id="PF01477">
    <property type="entry name" value="PLAT"/>
    <property type="match status" value="1"/>
</dbReference>
<dbReference type="EMBL" id="SRLO01005090">
    <property type="protein sequence ID" value="TNN29876.1"/>
    <property type="molecule type" value="Genomic_DNA"/>
</dbReference>
<name>A0A4Z2ELV5_9TELE</name>
<evidence type="ECO:0000313" key="3">
    <source>
        <dbReference type="EMBL" id="TNN29876.1"/>
    </source>
</evidence>
<reference evidence="3 4" key="1">
    <citation type="submission" date="2019-03" db="EMBL/GenBank/DDBJ databases">
        <title>First draft genome of Liparis tanakae, snailfish: a comprehensive survey of snailfish specific genes.</title>
        <authorList>
            <person name="Kim W."/>
            <person name="Song I."/>
            <person name="Jeong J.-H."/>
            <person name="Kim D."/>
            <person name="Kim S."/>
            <person name="Ryu S."/>
            <person name="Song J.Y."/>
            <person name="Lee S.K."/>
        </authorList>
    </citation>
    <scope>NUCLEOTIDE SEQUENCE [LARGE SCALE GENOMIC DNA]</scope>
    <source>
        <tissue evidence="3">Muscle</tissue>
    </source>
</reference>
<comment type="caution">
    <text evidence="3">The sequence shown here is derived from an EMBL/GenBank/DDBJ whole genome shotgun (WGS) entry which is preliminary data.</text>
</comment>
<accession>A0A4Z2ELV5</accession>
<protein>
    <submittedName>
        <fullName evidence="3">Lipoxygenase y domain-containing protein 1</fullName>
    </submittedName>
</protein>
<proteinExistence type="predicted"/>
<keyword evidence="4" id="KW-1185">Reference proteome</keyword>
<dbReference type="CDD" id="cd01756">
    <property type="entry name" value="PLAT_repeat"/>
    <property type="match status" value="1"/>
</dbReference>
<dbReference type="AlphaFoldDB" id="A0A4Z2ELV5"/>
<dbReference type="PANTHER" id="PTHR45901:SF3">
    <property type="entry name" value="LIPOXYGENASE HOMOLOGY DOMAIN-CONTAINING PROTEIN 1"/>
    <property type="match status" value="1"/>
</dbReference>
<feature type="domain" description="PLAT" evidence="2">
    <location>
        <begin position="192"/>
        <end position="306"/>
    </location>
</feature>
<dbReference type="SUPFAM" id="SSF49723">
    <property type="entry name" value="Lipase/lipooxygenase domain (PLAT/LH2 domain)"/>
    <property type="match status" value="2"/>
</dbReference>